<name>L5LEH3_MYODS</name>
<dbReference type="Proteomes" id="UP000010556">
    <property type="component" value="Unassembled WGS sequence"/>
</dbReference>
<dbReference type="Gene3D" id="3.30.1330.10">
    <property type="entry name" value="PurM-like, N-terminal domain"/>
    <property type="match status" value="1"/>
</dbReference>
<dbReference type="InterPro" id="IPR036921">
    <property type="entry name" value="PurM-like_N_sf"/>
</dbReference>
<keyword evidence="1" id="KW-0547">Nucleotide-binding</keyword>
<dbReference type="PANTHER" id="PTHR10256:SF1">
    <property type="entry name" value="SELENIDE, WATER DIKINASE 2"/>
    <property type="match status" value="1"/>
</dbReference>
<evidence type="ECO:0000313" key="3">
    <source>
        <dbReference type="EMBL" id="ELK24597.1"/>
    </source>
</evidence>
<evidence type="ECO:0000256" key="1">
    <source>
        <dbReference type="ARBA" id="ARBA00022741"/>
    </source>
</evidence>
<dbReference type="GO" id="GO:0005524">
    <property type="term" value="F:ATP binding"/>
    <property type="evidence" value="ECO:0007669"/>
    <property type="project" value="UniProtKB-KW"/>
</dbReference>
<proteinExistence type="predicted"/>
<reference evidence="4" key="1">
    <citation type="journal article" date="2013" name="Science">
        <title>Comparative analysis of bat genomes provides insight into the evolution of flight and immunity.</title>
        <authorList>
            <person name="Zhang G."/>
            <person name="Cowled C."/>
            <person name="Shi Z."/>
            <person name="Huang Z."/>
            <person name="Bishop-Lilly K.A."/>
            <person name="Fang X."/>
            <person name="Wynne J.W."/>
            <person name="Xiong Z."/>
            <person name="Baker M.L."/>
            <person name="Zhao W."/>
            <person name="Tachedjian M."/>
            <person name="Zhu Y."/>
            <person name="Zhou P."/>
            <person name="Jiang X."/>
            <person name="Ng J."/>
            <person name="Yang L."/>
            <person name="Wu L."/>
            <person name="Xiao J."/>
            <person name="Feng Y."/>
            <person name="Chen Y."/>
            <person name="Sun X."/>
            <person name="Zhang Y."/>
            <person name="Marsh G.A."/>
            <person name="Crameri G."/>
            <person name="Broder C.C."/>
            <person name="Frey K.G."/>
            <person name="Wang L.F."/>
            <person name="Wang J."/>
        </authorList>
    </citation>
    <scope>NUCLEOTIDE SEQUENCE [LARGE SCALE GENOMIC DNA]</scope>
</reference>
<keyword evidence="3" id="KW-0808">Transferase</keyword>
<dbReference type="GO" id="GO:0005737">
    <property type="term" value="C:cytoplasm"/>
    <property type="evidence" value="ECO:0007669"/>
    <property type="project" value="TreeGrafter"/>
</dbReference>
<keyword evidence="3" id="KW-0418">Kinase</keyword>
<evidence type="ECO:0000313" key="4">
    <source>
        <dbReference type="Proteomes" id="UP000010556"/>
    </source>
</evidence>
<dbReference type="InterPro" id="IPR004536">
    <property type="entry name" value="SPS/SelD"/>
</dbReference>
<keyword evidence="2" id="KW-0067">ATP-binding</keyword>
<dbReference type="GO" id="GO:0004756">
    <property type="term" value="F:selenide, water dikinase activity"/>
    <property type="evidence" value="ECO:0007669"/>
    <property type="project" value="TreeGrafter"/>
</dbReference>
<organism evidence="3 4">
    <name type="scientific">Myotis davidii</name>
    <name type="common">David's myotis</name>
    <dbReference type="NCBI Taxonomy" id="225400"/>
    <lineage>
        <taxon>Eukaryota</taxon>
        <taxon>Metazoa</taxon>
        <taxon>Chordata</taxon>
        <taxon>Craniata</taxon>
        <taxon>Vertebrata</taxon>
        <taxon>Euteleostomi</taxon>
        <taxon>Mammalia</taxon>
        <taxon>Eutheria</taxon>
        <taxon>Laurasiatheria</taxon>
        <taxon>Chiroptera</taxon>
        <taxon>Yangochiroptera</taxon>
        <taxon>Vespertilionidae</taxon>
        <taxon>Myotis</taxon>
    </lineage>
</organism>
<dbReference type="AlphaFoldDB" id="L5LEH3"/>
<keyword evidence="4" id="KW-1185">Reference proteome</keyword>
<sequence>MGVTECDMLPLLSICRNMTEEQGEKITPLMIKGFQDAAEEGGQAVVKPGIVVGGVATLARTRGSVTPHCAVGQILARMKGGSSNDDS</sequence>
<dbReference type="PANTHER" id="PTHR10256">
    <property type="entry name" value="SELENIDE, WATER DIKINASE"/>
    <property type="match status" value="1"/>
</dbReference>
<dbReference type="GO" id="GO:0016260">
    <property type="term" value="P:selenocysteine biosynthetic process"/>
    <property type="evidence" value="ECO:0007669"/>
    <property type="project" value="TreeGrafter"/>
</dbReference>
<gene>
    <name evidence="3" type="ORF">MDA_GLEAN10018174</name>
</gene>
<evidence type="ECO:0000256" key="2">
    <source>
        <dbReference type="ARBA" id="ARBA00022840"/>
    </source>
</evidence>
<accession>L5LEH3</accession>
<protein>
    <submittedName>
        <fullName evidence="3">Selenide, water dikinase 2</fullName>
    </submittedName>
</protein>
<dbReference type="EMBL" id="KB112777">
    <property type="protein sequence ID" value="ELK24597.1"/>
    <property type="molecule type" value="Genomic_DNA"/>
</dbReference>